<feature type="compositionally biased region" description="Low complexity" evidence="5">
    <location>
        <begin position="416"/>
        <end position="431"/>
    </location>
</feature>
<dbReference type="GO" id="GO:0008168">
    <property type="term" value="F:methyltransferase activity"/>
    <property type="evidence" value="ECO:0007669"/>
    <property type="project" value="InterPro"/>
</dbReference>
<reference evidence="6 7" key="1">
    <citation type="submission" date="2017-06" db="EMBL/GenBank/DDBJ databases">
        <authorList>
            <person name="Kim H.J."/>
            <person name="Triplett B.A."/>
        </authorList>
    </citation>
    <scope>NUCLEOTIDE SEQUENCE [LARGE SCALE GENOMIC DNA]</scope>
    <source>
        <strain evidence="6 7">DSM 13116</strain>
    </source>
</reference>
<evidence type="ECO:0000256" key="5">
    <source>
        <dbReference type="SAM" id="MobiDB-lite"/>
    </source>
</evidence>
<keyword evidence="1" id="KW-0479">Metal-binding</keyword>
<dbReference type="RefSeq" id="WP_089273008.1">
    <property type="nucleotide sequence ID" value="NZ_FZOC01000002.1"/>
</dbReference>
<dbReference type="AlphaFoldDB" id="A0A238ZA35"/>
<organism evidence="6 7">
    <name type="scientific">Humidesulfovibrio mexicanus</name>
    <dbReference type="NCBI Taxonomy" id="147047"/>
    <lineage>
        <taxon>Bacteria</taxon>
        <taxon>Pseudomonadati</taxon>
        <taxon>Thermodesulfobacteriota</taxon>
        <taxon>Desulfovibrionia</taxon>
        <taxon>Desulfovibrionales</taxon>
        <taxon>Desulfovibrionaceae</taxon>
        <taxon>Humidesulfovibrio</taxon>
    </lineage>
</organism>
<dbReference type="InterPro" id="IPR015324">
    <property type="entry name" value="Ribosomal_Rsm22-like"/>
</dbReference>
<dbReference type="SUPFAM" id="SSF53335">
    <property type="entry name" value="S-adenosyl-L-methionine-dependent methyltransferases"/>
    <property type="match status" value="1"/>
</dbReference>
<dbReference type="Proteomes" id="UP000198324">
    <property type="component" value="Unassembled WGS sequence"/>
</dbReference>
<dbReference type="OrthoDB" id="9799639at2"/>
<evidence type="ECO:0000256" key="2">
    <source>
        <dbReference type="ARBA" id="ARBA00022946"/>
    </source>
</evidence>
<accession>A0A238ZA35</accession>
<keyword evidence="7" id="KW-1185">Reference proteome</keyword>
<dbReference type="Gene3D" id="3.40.50.150">
    <property type="entry name" value="Vaccinia Virus protein VP39"/>
    <property type="match status" value="1"/>
</dbReference>
<dbReference type="EMBL" id="FZOC01000002">
    <property type="protein sequence ID" value="SNR79929.1"/>
    <property type="molecule type" value="Genomic_DNA"/>
</dbReference>
<dbReference type="InterPro" id="IPR029063">
    <property type="entry name" value="SAM-dependent_MTases_sf"/>
</dbReference>
<proteinExistence type="predicted"/>
<protein>
    <submittedName>
        <fullName evidence="6">Small ribosomal subunit Rsm22</fullName>
    </submittedName>
</protein>
<name>A0A238ZA35_9BACT</name>
<evidence type="ECO:0000256" key="4">
    <source>
        <dbReference type="ARBA" id="ARBA00023014"/>
    </source>
</evidence>
<evidence type="ECO:0000313" key="7">
    <source>
        <dbReference type="Proteomes" id="UP000198324"/>
    </source>
</evidence>
<evidence type="ECO:0000256" key="1">
    <source>
        <dbReference type="ARBA" id="ARBA00022723"/>
    </source>
</evidence>
<evidence type="ECO:0000256" key="3">
    <source>
        <dbReference type="ARBA" id="ARBA00023004"/>
    </source>
</evidence>
<keyword evidence="3" id="KW-0408">Iron</keyword>
<keyword evidence="2" id="KW-0809">Transit peptide</keyword>
<gene>
    <name evidence="6" type="ORF">SAMN04488503_1352</name>
</gene>
<feature type="compositionally biased region" description="Low complexity" evidence="5">
    <location>
        <begin position="494"/>
        <end position="510"/>
    </location>
</feature>
<keyword evidence="4" id="KW-0411">Iron-sulfur</keyword>
<feature type="region of interest" description="Disordered" evidence="5">
    <location>
        <begin position="387"/>
        <end position="518"/>
    </location>
</feature>
<dbReference type="GO" id="GO:0006412">
    <property type="term" value="P:translation"/>
    <property type="evidence" value="ECO:0007669"/>
    <property type="project" value="InterPro"/>
</dbReference>
<evidence type="ECO:0000313" key="6">
    <source>
        <dbReference type="EMBL" id="SNR79929.1"/>
    </source>
</evidence>
<dbReference type="GO" id="GO:0046872">
    <property type="term" value="F:metal ion binding"/>
    <property type="evidence" value="ECO:0007669"/>
    <property type="project" value="UniProtKB-KW"/>
</dbReference>
<sequence length="518" mass="55236">MFPEQLFPRPGGDFLALLAALPRHLDAAMPMRKQHRRELPGDIRRLSHLLTDERGDLRRDYLSDPAALSAYMRYFLPWNIYRLGVLFNGLALDPGGDAPEAGATVIDLGTGPLTAPLALWMSRPHLRKRQLTFVCVDRAPKPMRLGLDALSSLAEGHGGLAPWKVTLVKGPLDARLREKADLLIMANALNEVLHRGEDQDLPENADALAQHLRSMLTPTGALCVVEPGVRPSAHLIAALRRGLLHHGLKPLAPCPHTGPCPMSGRGYTAWCHFNFEAEAAPAWLKKLSDEARLPKDNVSLSFLQFSAKGRKLDAAEGKSLVRAVSGPFELPAPEGVDAPRRFGQYACSERGLTLLSLPRKHLVPQPGALLEAAWPEEPATDAKSGALVLPMSGDASPRPSGQRPMGQAQPSPKPTPKAGAKAGPKAAPRSANGPRRPTAPGKTPQGKAPARQKGQALTVESMLAEGLADELAQDLGAAATPAPRPSKRLPSQRPAKPTGKPAGKPGPKGAAGKRKGKA</sequence>
<dbReference type="Pfam" id="PF09243">
    <property type="entry name" value="Rsm22"/>
    <property type="match status" value="1"/>
</dbReference>
<dbReference type="GO" id="GO:0051536">
    <property type="term" value="F:iron-sulfur cluster binding"/>
    <property type="evidence" value="ECO:0007669"/>
    <property type="project" value="UniProtKB-KW"/>
</dbReference>